<gene>
    <name evidence="2" type="ORF">Aco04nite_08540</name>
</gene>
<feature type="transmembrane region" description="Helical" evidence="1">
    <location>
        <begin position="77"/>
        <end position="97"/>
    </location>
</feature>
<feature type="transmembrane region" description="Helical" evidence="1">
    <location>
        <begin position="103"/>
        <end position="122"/>
    </location>
</feature>
<protein>
    <submittedName>
        <fullName evidence="2">Glycosyl transferase</fullName>
    </submittedName>
</protein>
<proteinExistence type="predicted"/>
<keyword evidence="2" id="KW-0808">Transferase</keyword>
<feature type="transmembrane region" description="Helical" evidence="1">
    <location>
        <begin position="359"/>
        <end position="381"/>
    </location>
</feature>
<keyword evidence="1" id="KW-0812">Transmembrane</keyword>
<accession>A0A919SAG0</accession>
<comment type="caution">
    <text evidence="2">The sequence shown here is derived from an EMBL/GenBank/DDBJ whole genome shotgun (WGS) entry which is preliminary data.</text>
</comment>
<name>A0A919SAG0_9ACTN</name>
<evidence type="ECO:0000313" key="2">
    <source>
        <dbReference type="EMBL" id="GIM67950.1"/>
    </source>
</evidence>
<dbReference type="EMBL" id="BOQP01000004">
    <property type="protein sequence ID" value="GIM67950.1"/>
    <property type="molecule type" value="Genomic_DNA"/>
</dbReference>
<evidence type="ECO:0000256" key="1">
    <source>
        <dbReference type="SAM" id="Phobius"/>
    </source>
</evidence>
<dbReference type="Proteomes" id="UP000680865">
    <property type="component" value="Unassembled WGS sequence"/>
</dbReference>
<organism evidence="2 3">
    <name type="scientific">Winogradskya consettensis</name>
    <dbReference type="NCBI Taxonomy" id="113560"/>
    <lineage>
        <taxon>Bacteria</taxon>
        <taxon>Bacillati</taxon>
        <taxon>Actinomycetota</taxon>
        <taxon>Actinomycetes</taxon>
        <taxon>Micromonosporales</taxon>
        <taxon>Micromonosporaceae</taxon>
        <taxon>Winogradskya</taxon>
    </lineage>
</organism>
<keyword evidence="1" id="KW-0472">Membrane</keyword>
<feature type="transmembrane region" description="Helical" evidence="1">
    <location>
        <begin position="318"/>
        <end position="339"/>
    </location>
</feature>
<reference evidence="2" key="1">
    <citation type="submission" date="2021-03" db="EMBL/GenBank/DDBJ databases">
        <title>Whole genome shotgun sequence of Actinoplanes consettensis NBRC 14913.</title>
        <authorList>
            <person name="Komaki H."/>
            <person name="Tamura T."/>
        </authorList>
    </citation>
    <scope>NUCLEOTIDE SEQUENCE</scope>
    <source>
        <strain evidence="2">NBRC 14913</strain>
    </source>
</reference>
<feature type="transmembrane region" description="Helical" evidence="1">
    <location>
        <begin position="226"/>
        <end position="245"/>
    </location>
</feature>
<feature type="transmembrane region" description="Helical" evidence="1">
    <location>
        <begin position="156"/>
        <end position="173"/>
    </location>
</feature>
<feature type="transmembrane region" description="Helical" evidence="1">
    <location>
        <begin position="7"/>
        <end position="25"/>
    </location>
</feature>
<keyword evidence="3" id="KW-1185">Reference proteome</keyword>
<dbReference type="AlphaFoldDB" id="A0A919SAG0"/>
<feature type="transmembrane region" description="Helical" evidence="1">
    <location>
        <begin position="293"/>
        <end position="311"/>
    </location>
</feature>
<feature type="transmembrane region" description="Helical" evidence="1">
    <location>
        <begin position="45"/>
        <end position="65"/>
    </location>
</feature>
<evidence type="ECO:0000313" key="3">
    <source>
        <dbReference type="Proteomes" id="UP000680865"/>
    </source>
</evidence>
<feature type="transmembrane region" description="Helical" evidence="1">
    <location>
        <begin position="200"/>
        <end position="219"/>
    </location>
</feature>
<keyword evidence="1" id="KW-1133">Transmembrane helix</keyword>
<sequence length="550" mass="58813">MRAPSRAPHVAAVTAYIVLGLVVMGEFLGDAGGRVSAHLPPDHTWFEWLLAHGAHVLAHGGNPLFSTTQNAPYGVNLMANTSVLGVTIPLSPLTLAFGPAVTYVVWMVAACAGTATTTYWVLQRYVVGSRAAAFAGGALAGFAPGVVHHANGQPNFVSNFLLPLIVAAVFRLGADGRWRRGGVFLGLLVTWQLFINEELLLVTALACGVGAVFSCRRLAPGFLRGLGVAAVVAGALCAYPLWFQFCGPQSFAGMPAFTTWGEDPLTYLTFPRDTLAGGPQSEAVQGRIEQNSWFGWPLTLLLAVLVAALWRRSVPARVAGGVAVLFAVLSLGPVLRLGGIRTGRGPLAVLPEGVPILDLMMPSRLTYAVTGAAVLLVALGWDRLRPARLLIPLALLPLLPTPLPAMPERPAPTFITGGEWRHYVHPGGTLVPVPLPSNWLGRETLGWSAQALQEFTVPEGYFLGPDPEGKGHMGTQHASRTNQLITDIYRTHAAPALSETDRAAIRADITRWHGEAIVMRDEPANQPLRDLISQVYGPSMTVSDVWLWRP</sequence>
<dbReference type="GO" id="GO:0016740">
    <property type="term" value="F:transferase activity"/>
    <property type="evidence" value="ECO:0007669"/>
    <property type="project" value="UniProtKB-KW"/>
</dbReference>